<evidence type="ECO:0000256" key="3">
    <source>
        <dbReference type="ARBA" id="ARBA00022658"/>
    </source>
</evidence>
<keyword evidence="6" id="KW-1133">Transmembrane helix</keyword>
<protein>
    <recommendedName>
        <fullName evidence="7">UDENN FLCN/SMCR8-type domain-containing protein</fullName>
    </recommendedName>
</protein>
<comment type="caution">
    <text evidence="8">The sequence shown here is derived from an EMBL/GenBank/DDBJ whole genome shotgun (WGS) entry which is preliminary data.</text>
</comment>
<dbReference type="AlphaFoldDB" id="A0AA36D703"/>
<dbReference type="InterPro" id="IPR037521">
    <property type="entry name" value="FLCN/SMCR8_DENN"/>
</dbReference>
<keyword evidence="3" id="KW-0344">Guanine-nucleotide releasing factor</keyword>
<evidence type="ECO:0000256" key="6">
    <source>
        <dbReference type="SAM" id="Phobius"/>
    </source>
</evidence>
<dbReference type="GO" id="GO:0005737">
    <property type="term" value="C:cytoplasm"/>
    <property type="evidence" value="ECO:0007669"/>
    <property type="project" value="UniProtKB-SubCell"/>
</dbReference>
<feature type="domain" description="UDENN FLCN/SMCR8-type" evidence="7">
    <location>
        <begin position="20"/>
        <end position="479"/>
    </location>
</feature>
<dbReference type="GO" id="GO:0006914">
    <property type="term" value="P:autophagy"/>
    <property type="evidence" value="ECO:0007669"/>
    <property type="project" value="UniProtKB-KW"/>
</dbReference>
<dbReference type="GO" id="GO:0005085">
    <property type="term" value="F:guanyl-nucleotide exchange factor activity"/>
    <property type="evidence" value="ECO:0007669"/>
    <property type="project" value="UniProtKB-KW"/>
</dbReference>
<dbReference type="PANTHER" id="PTHR31334:SF1">
    <property type="entry name" value="GUANINE NUCLEOTIDE EXCHANGE PROTEIN SMCR8"/>
    <property type="match status" value="1"/>
</dbReference>
<dbReference type="EMBL" id="CATQJA010002662">
    <property type="protein sequence ID" value="CAJ0580932.1"/>
    <property type="molecule type" value="Genomic_DNA"/>
</dbReference>
<keyword evidence="9" id="KW-1185">Reference proteome</keyword>
<name>A0AA36D703_9BILA</name>
<keyword evidence="4" id="KW-0072">Autophagy</keyword>
<dbReference type="GO" id="GO:0032045">
    <property type="term" value="C:guanyl-nucleotide exchange factor complex"/>
    <property type="evidence" value="ECO:0007669"/>
    <property type="project" value="TreeGrafter"/>
</dbReference>
<evidence type="ECO:0000256" key="2">
    <source>
        <dbReference type="ARBA" id="ARBA00022490"/>
    </source>
</evidence>
<reference evidence="8" key="1">
    <citation type="submission" date="2023-06" db="EMBL/GenBank/DDBJ databases">
        <authorList>
            <person name="Delattre M."/>
        </authorList>
    </citation>
    <scope>NUCLEOTIDE SEQUENCE</scope>
    <source>
        <strain evidence="8">AF72</strain>
    </source>
</reference>
<accession>A0AA36D703</accession>
<evidence type="ECO:0000313" key="8">
    <source>
        <dbReference type="EMBL" id="CAJ0580932.1"/>
    </source>
</evidence>
<keyword evidence="6" id="KW-0812">Transmembrane</keyword>
<keyword evidence="6" id="KW-0472">Membrane</keyword>
<evidence type="ECO:0000256" key="1">
    <source>
        <dbReference type="ARBA" id="ARBA00004496"/>
    </source>
</evidence>
<organism evidence="8 9">
    <name type="scientific">Mesorhabditis spiculigera</name>
    <dbReference type="NCBI Taxonomy" id="96644"/>
    <lineage>
        <taxon>Eukaryota</taxon>
        <taxon>Metazoa</taxon>
        <taxon>Ecdysozoa</taxon>
        <taxon>Nematoda</taxon>
        <taxon>Chromadorea</taxon>
        <taxon>Rhabditida</taxon>
        <taxon>Rhabditina</taxon>
        <taxon>Rhabditomorpha</taxon>
        <taxon>Rhabditoidea</taxon>
        <taxon>Rhabditidae</taxon>
        <taxon>Mesorhabditinae</taxon>
        <taxon>Mesorhabditis</taxon>
    </lineage>
</organism>
<comment type="similarity">
    <text evidence="5">Belongs to the SMCR8 family.</text>
</comment>
<gene>
    <name evidence="8" type="ORF">MSPICULIGERA_LOCUS19106</name>
</gene>
<feature type="transmembrane region" description="Helical" evidence="6">
    <location>
        <begin position="430"/>
        <end position="448"/>
    </location>
</feature>
<proteinExistence type="inferred from homology"/>
<dbReference type="PANTHER" id="PTHR31334">
    <property type="entry name" value="SMITH-MAGENIS SYNDROME REGION GENE 8 PROTEIN"/>
    <property type="match status" value="1"/>
</dbReference>
<keyword evidence="2" id="KW-0963">Cytoplasm</keyword>
<feature type="non-terminal residue" evidence="8">
    <location>
        <position position="505"/>
    </location>
</feature>
<evidence type="ECO:0000256" key="5">
    <source>
        <dbReference type="ARBA" id="ARBA00038137"/>
    </source>
</evidence>
<dbReference type="PROSITE" id="PS51834">
    <property type="entry name" value="DENN_FLCN_SMCR8"/>
    <property type="match status" value="1"/>
</dbReference>
<evidence type="ECO:0000259" key="7">
    <source>
        <dbReference type="PROSITE" id="PS51834"/>
    </source>
</evidence>
<dbReference type="Proteomes" id="UP001177023">
    <property type="component" value="Unassembled WGS sequence"/>
</dbReference>
<evidence type="ECO:0000313" key="9">
    <source>
        <dbReference type="Proteomes" id="UP001177023"/>
    </source>
</evidence>
<evidence type="ECO:0000256" key="4">
    <source>
        <dbReference type="ARBA" id="ARBA00023006"/>
    </source>
</evidence>
<comment type="subcellular location">
    <subcellularLocation>
        <location evidence="1">Cytoplasm</location>
    </subcellularLocation>
</comment>
<sequence>MKPATAESLAIRGCRVPDPFNRLGCTIDSIVTLVEFCQKIGPRPLASYPQDQFREAHLDMDAIALWLMSSETAAGTVLCIYNQQMGIYALSYYTIIYDVRARAFQRPICLAHLSTERPTGELLSVFIKKARTFLTPLILCNRRLFLHQLSTMIQLASAIDYNTVQNYYSFQIDEKIAVAESVWQKIMNVAEQARRLRPKMQSMYAALATRLNADCRCAGHSPKNGEGEGEVERVLEQFVQAAPLQPIKDLAPCAFDELVESLEMLHVQLDIRKPDNGVLYSSGIPVLQFPCYETPIRERTVETSLRKVVNEEETLRTITGSLDQVLSPVLSGDHLMVCGSEQRRSVVMELVHKLNAIIARPHPRDVVLWNQDDKKEMEGVYGQLVPRGTVIDHKGRAVFDLNLNVLRNSPYCGRLLTSFRMKRKFATDKALLSFITAHVTWICLYVYMGRFVSVNQMGKMNFLSNDDLRIIAHLLCEIDFIKFTHVKSVLDRNRHKHATPRQIAL</sequence>